<proteinExistence type="predicted"/>
<dbReference type="STRING" id="686832.A0A0C3CCG7"/>
<keyword evidence="2" id="KW-1185">Reference proteome</keyword>
<organism evidence="1 2">
    <name type="scientific">Hebeloma cylindrosporum</name>
    <dbReference type="NCBI Taxonomy" id="76867"/>
    <lineage>
        <taxon>Eukaryota</taxon>
        <taxon>Fungi</taxon>
        <taxon>Dikarya</taxon>
        <taxon>Basidiomycota</taxon>
        <taxon>Agaricomycotina</taxon>
        <taxon>Agaricomycetes</taxon>
        <taxon>Agaricomycetidae</taxon>
        <taxon>Agaricales</taxon>
        <taxon>Agaricineae</taxon>
        <taxon>Hymenogastraceae</taxon>
        <taxon>Hebeloma</taxon>
    </lineage>
</organism>
<reference evidence="2" key="2">
    <citation type="submission" date="2015-01" db="EMBL/GenBank/DDBJ databases">
        <title>Evolutionary Origins and Diversification of the Mycorrhizal Mutualists.</title>
        <authorList>
            <consortium name="DOE Joint Genome Institute"/>
            <consortium name="Mycorrhizal Genomics Consortium"/>
            <person name="Kohler A."/>
            <person name="Kuo A."/>
            <person name="Nagy L.G."/>
            <person name="Floudas D."/>
            <person name="Copeland A."/>
            <person name="Barry K.W."/>
            <person name="Cichocki N."/>
            <person name="Veneault-Fourrey C."/>
            <person name="LaButti K."/>
            <person name="Lindquist E.A."/>
            <person name="Lipzen A."/>
            <person name="Lundell T."/>
            <person name="Morin E."/>
            <person name="Murat C."/>
            <person name="Riley R."/>
            <person name="Ohm R."/>
            <person name="Sun H."/>
            <person name="Tunlid A."/>
            <person name="Henrissat B."/>
            <person name="Grigoriev I.V."/>
            <person name="Hibbett D.S."/>
            <person name="Martin F."/>
        </authorList>
    </citation>
    <scope>NUCLEOTIDE SEQUENCE [LARGE SCALE GENOMIC DNA]</scope>
    <source>
        <strain evidence="2">h7</strain>
    </source>
</reference>
<evidence type="ECO:0000313" key="2">
    <source>
        <dbReference type="Proteomes" id="UP000053424"/>
    </source>
</evidence>
<dbReference type="OrthoDB" id="276422at2759"/>
<dbReference type="EMBL" id="KN831779">
    <property type="protein sequence ID" value="KIM41949.1"/>
    <property type="molecule type" value="Genomic_DNA"/>
</dbReference>
<feature type="non-terminal residue" evidence="1">
    <location>
        <position position="129"/>
    </location>
</feature>
<accession>A0A0C3CCG7</accession>
<evidence type="ECO:0000313" key="1">
    <source>
        <dbReference type="EMBL" id="KIM41949.1"/>
    </source>
</evidence>
<dbReference type="Proteomes" id="UP000053424">
    <property type="component" value="Unassembled WGS sequence"/>
</dbReference>
<protein>
    <submittedName>
        <fullName evidence="1">Uncharacterized protein</fullName>
    </submittedName>
</protein>
<feature type="non-terminal residue" evidence="1">
    <location>
        <position position="1"/>
    </location>
</feature>
<dbReference type="HOGENOM" id="CLU_1897476_0_0_1"/>
<dbReference type="AlphaFoldDB" id="A0A0C3CCG7"/>
<dbReference type="Gene3D" id="1.25.40.10">
    <property type="entry name" value="Tetratricopeptide repeat domain"/>
    <property type="match status" value="1"/>
</dbReference>
<name>A0A0C3CCG7_HEBCY</name>
<sequence length="129" mass="15083">TEGYDLANYLNRKVPLTILPNPRPSSDSKGSDRWFTDSKTLDTTAMIDACLHNLHDVRRATELFRRLRFQVGTTALETPLYNAFLEAYLAMANKDEYSQQLWFNELWSLYEVMEKEREEVVPNPKTYSI</sequence>
<reference evidence="1 2" key="1">
    <citation type="submission" date="2014-04" db="EMBL/GenBank/DDBJ databases">
        <authorList>
            <consortium name="DOE Joint Genome Institute"/>
            <person name="Kuo A."/>
            <person name="Gay G."/>
            <person name="Dore J."/>
            <person name="Kohler A."/>
            <person name="Nagy L.G."/>
            <person name="Floudas D."/>
            <person name="Copeland A."/>
            <person name="Barry K.W."/>
            <person name="Cichocki N."/>
            <person name="Veneault-Fourrey C."/>
            <person name="LaButti K."/>
            <person name="Lindquist E.A."/>
            <person name="Lipzen A."/>
            <person name="Lundell T."/>
            <person name="Morin E."/>
            <person name="Murat C."/>
            <person name="Sun H."/>
            <person name="Tunlid A."/>
            <person name="Henrissat B."/>
            <person name="Grigoriev I.V."/>
            <person name="Hibbett D.S."/>
            <person name="Martin F."/>
            <person name="Nordberg H.P."/>
            <person name="Cantor M.N."/>
            <person name="Hua S.X."/>
        </authorList>
    </citation>
    <scope>NUCLEOTIDE SEQUENCE [LARGE SCALE GENOMIC DNA]</scope>
    <source>
        <strain evidence="2">h7</strain>
    </source>
</reference>
<dbReference type="InterPro" id="IPR011990">
    <property type="entry name" value="TPR-like_helical_dom_sf"/>
</dbReference>
<gene>
    <name evidence="1" type="ORF">M413DRAFT_33621</name>
</gene>